<reference evidence="2 3" key="1">
    <citation type="submission" date="2014-04" db="EMBL/GenBank/DDBJ databases">
        <authorList>
            <consortium name="DOE Joint Genome Institute"/>
            <person name="Kuo A."/>
            <person name="Gay G."/>
            <person name="Dore J."/>
            <person name="Kohler A."/>
            <person name="Nagy L.G."/>
            <person name="Floudas D."/>
            <person name="Copeland A."/>
            <person name="Barry K.W."/>
            <person name="Cichocki N."/>
            <person name="Veneault-Fourrey C."/>
            <person name="LaButti K."/>
            <person name="Lindquist E.A."/>
            <person name="Lipzen A."/>
            <person name="Lundell T."/>
            <person name="Morin E."/>
            <person name="Murat C."/>
            <person name="Sun H."/>
            <person name="Tunlid A."/>
            <person name="Henrissat B."/>
            <person name="Grigoriev I.V."/>
            <person name="Hibbett D.S."/>
            <person name="Martin F."/>
            <person name="Nordberg H.P."/>
            <person name="Cantor M.N."/>
            <person name="Hua S.X."/>
        </authorList>
    </citation>
    <scope>NUCLEOTIDE SEQUENCE [LARGE SCALE GENOMIC DNA]</scope>
    <source>
        <strain evidence="3">h7</strain>
    </source>
</reference>
<reference evidence="3" key="2">
    <citation type="submission" date="2015-01" db="EMBL/GenBank/DDBJ databases">
        <title>Evolutionary Origins and Diversification of the Mycorrhizal Mutualists.</title>
        <authorList>
            <consortium name="DOE Joint Genome Institute"/>
            <consortium name="Mycorrhizal Genomics Consortium"/>
            <person name="Kohler A."/>
            <person name="Kuo A."/>
            <person name="Nagy L.G."/>
            <person name="Floudas D."/>
            <person name="Copeland A."/>
            <person name="Barry K.W."/>
            <person name="Cichocki N."/>
            <person name="Veneault-Fourrey C."/>
            <person name="LaButti K."/>
            <person name="Lindquist E.A."/>
            <person name="Lipzen A."/>
            <person name="Lundell T."/>
            <person name="Morin E."/>
            <person name="Murat C."/>
            <person name="Riley R."/>
            <person name="Ohm R."/>
            <person name="Sun H."/>
            <person name="Tunlid A."/>
            <person name="Henrissat B."/>
            <person name="Grigoriev I.V."/>
            <person name="Hibbett D.S."/>
            <person name="Martin F."/>
        </authorList>
    </citation>
    <scope>NUCLEOTIDE SEQUENCE [LARGE SCALE GENOMIC DNA]</scope>
    <source>
        <strain evidence="3">h7</strain>
    </source>
</reference>
<dbReference type="Proteomes" id="UP000053424">
    <property type="component" value="Unassembled WGS sequence"/>
</dbReference>
<protein>
    <submittedName>
        <fullName evidence="2">Uncharacterized protein</fullName>
    </submittedName>
</protein>
<dbReference type="AlphaFoldDB" id="A0A0C3CK86"/>
<name>A0A0C3CK86_HEBCY</name>
<feature type="region of interest" description="Disordered" evidence="1">
    <location>
        <begin position="93"/>
        <end position="130"/>
    </location>
</feature>
<sequence length="130" mass="14780">MTFTPLLTSSSSKNRPPHDNMNSCDTCTRLPFPHSRFNKILIPLSRLPLHYYLLIHRSLASSLLSSRARHLPLFYHNLSLSSSDFIHHLPSRRKTVSGMGGGSMRVRESESESSDESENLFRTPLSSLFH</sequence>
<gene>
    <name evidence="2" type="ORF">M413DRAFT_376115</name>
</gene>
<evidence type="ECO:0000256" key="1">
    <source>
        <dbReference type="SAM" id="MobiDB-lite"/>
    </source>
</evidence>
<evidence type="ECO:0000313" key="3">
    <source>
        <dbReference type="Proteomes" id="UP000053424"/>
    </source>
</evidence>
<dbReference type="EMBL" id="KN831774">
    <property type="protein sequence ID" value="KIM44171.1"/>
    <property type="molecule type" value="Genomic_DNA"/>
</dbReference>
<accession>A0A0C3CK86</accession>
<feature type="region of interest" description="Disordered" evidence="1">
    <location>
        <begin position="1"/>
        <end position="22"/>
    </location>
</feature>
<evidence type="ECO:0000313" key="2">
    <source>
        <dbReference type="EMBL" id="KIM44171.1"/>
    </source>
</evidence>
<proteinExistence type="predicted"/>
<dbReference type="HOGENOM" id="CLU_1938433_0_0_1"/>
<keyword evidence="3" id="KW-1185">Reference proteome</keyword>
<organism evidence="2 3">
    <name type="scientific">Hebeloma cylindrosporum</name>
    <dbReference type="NCBI Taxonomy" id="76867"/>
    <lineage>
        <taxon>Eukaryota</taxon>
        <taxon>Fungi</taxon>
        <taxon>Dikarya</taxon>
        <taxon>Basidiomycota</taxon>
        <taxon>Agaricomycotina</taxon>
        <taxon>Agaricomycetes</taxon>
        <taxon>Agaricomycetidae</taxon>
        <taxon>Agaricales</taxon>
        <taxon>Agaricineae</taxon>
        <taxon>Hymenogastraceae</taxon>
        <taxon>Hebeloma</taxon>
    </lineage>
</organism>